<sequence length="104" mass="10244">MATSVLTATDLLQCSHGGPITVIVAPRRSLSAGGSLVMVQSDLTSAVIACPNVNAPCVSITSVISGASQVLTVDGSPVLLADVQGATNAGTWKATSPGSPLLKA</sequence>
<reference evidence="1" key="1">
    <citation type="journal article" date="2014" name="Int. J. Syst. Evol. Microbiol.">
        <title>Complete genome sequence of Corynebacterium casei LMG S-19264T (=DSM 44701T), isolated from a smear-ripened cheese.</title>
        <authorList>
            <consortium name="US DOE Joint Genome Institute (JGI-PGF)"/>
            <person name="Walter F."/>
            <person name="Albersmeier A."/>
            <person name="Kalinowski J."/>
            <person name="Ruckert C."/>
        </authorList>
    </citation>
    <scope>NUCLEOTIDE SEQUENCE</scope>
    <source>
        <strain evidence="1">CGMCC 4.7306</strain>
    </source>
</reference>
<accession>A0A917W7P2</accession>
<dbReference type="RefSeq" id="WP_188896643.1">
    <property type="nucleotide sequence ID" value="NZ_BMMZ01000009.1"/>
</dbReference>
<name>A0A917W7P2_9ACTN</name>
<protein>
    <submittedName>
        <fullName evidence="1">Uncharacterized protein</fullName>
    </submittedName>
</protein>
<evidence type="ECO:0000313" key="1">
    <source>
        <dbReference type="EMBL" id="GGL73514.1"/>
    </source>
</evidence>
<evidence type="ECO:0000313" key="2">
    <source>
        <dbReference type="Proteomes" id="UP000613840"/>
    </source>
</evidence>
<dbReference type="Proteomes" id="UP000613840">
    <property type="component" value="Unassembled WGS sequence"/>
</dbReference>
<dbReference type="EMBL" id="BMMZ01000009">
    <property type="protein sequence ID" value="GGL73514.1"/>
    <property type="molecule type" value="Genomic_DNA"/>
</dbReference>
<dbReference type="AlphaFoldDB" id="A0A917W7P2"/>
<reference evidence="1" key="2">
    <citation type="submission" date="2020-09" db="EMBL/GenBank/DDBJ databases">
        <authorList>
            <person name="Sun Q."/>
            <person name="Zhou Y."/>
        </authorList>
    </citation>
    <scope>NUCLEOTIDE SEQUENCE</scope>
    <source>
        <strain evidence="1">CGMCC 4.7306</strain>
    </source>
</reference>
<organism evidence="1 2">
    <name type="scientific">Microlunatus endophyticus</name>
    <dbReference type="NCBI Taxonomy" id="1716077"/>
    <lineage>
        <taxon>Bacteria</taxon>
        <taxon>Bacillati</taxon>
        <taxon>Actinomycetota</taxon>
        <taxon>Actinomycetes</taxon>
        <taxon>Propionibacteriales</taxon>
        <taxon>Propionibacteriaceae</taxon>
        <taxon>Microlunatus</taxon>
    </lineage>
</organism>
<gene>
    <name evidence="1" type="ORF">GCM10011575_34820</name>
</gene>
<proteinExistence type="predicted"/>
<comment type="caution">
    <text evidence="1">The sequence shown here is derived from an EMBL/GenBank/DDBJ whole genome shotgun (WGS) entry which is preliminary data.</text>
</comment>
<keyword evidence="2" id="KW-1185">Reference proteome</keyword>